<comment type="caution">
    <text evidence="1">The sequence shown here is derived from an EMBL/GenBank/DDBJ whole genome shotgun (WGS) entry which is preliminary data.</text>
</comment>
<reference evidence="1 2" key="1">
    <citation type="journal article" date="2024" name="G3 (Bethesda)">
        <title>Genome assembly of Hibiscus sabdariffa L. provides insights into metabolisms of medicinal natural products.</title>
        <authorList>
            <person name="Kim T."/>
        </authorList>
    </citation>
    <scope>NUCLEOTIDE SEQUENCE [LARGE SCALE GENOMIC DNA]</scope>
    <source>
        <strain evidence="1">TK-2024</strain>
        <tissue evidence="1">Old leaves</tissue>
    </source>
</reference>
<protein>
    <submittedName>
        <fullName evidence="1">Uncharacterized protein</fullName>
    </submittedName>
</protein>
<proteinExistence type="predicted"/>
<evidence type="ECO:0000313" key="1">
    <source>
        <dbReference type="EMBL" id="KAK8522375.1"/>
    </source>
</evidence>
<evidence type="ECO:0000313" key="2">
    <source>
        <dbReference type="Proteomes" id="UP001472677"/>
    </source>
</evidence>
<accession>A0ABR2CT85</accession>
<name>A0ABR2CT85_9ROSI</name>
<dbReference type="Proteomes" id="UP001472677">
    <property type="component" value="Unassembled WGS sequence"/>
</dbReference>
<gene>
    <name evidence="1" type="ORF">V6N12_056086</name>
</gene>
<dbReference type="EMBL" id="JBBPBM010000045">
    <property type="protein sequence ID" value="KAK8522375.1"/>
    <property type="molecule type" value="Genomic_DNA"/>
</dbReference>
<sequence>MGQWLWVGHEPSKVWIPKGGIDTDDVKGKRVVTSKDVDIASSSMGSVLPFTGSVIGDNNGLGVTADKVVIAQGDQSAHLQGAASEIVPDAADNIVQDAMDMVVQGAARGAADYAQVQVSAIDLDVGAATHNVIGVEQENASTDEFIGVVVAPEALRQNKYTIRVIATDQGHILDTYNQIAEEAWRLSWLFERG</sequence>
<keyword evidence="2" id="KW-1185">Reference proteome</keyword>
<organism evidence="1 2">
    <name type="scientific">Hibiscus sabdariffa</name>
    <name type="common">roselle</name>
    <dbReference type="NCBI Taxonomy" id="183260"/>
    <lineage>
        <taxon>Eukaryota</taxon>
        <taxon>Viridiplantae</taxon>
        <taxon>Streptophyta</taxon>
        <taxon>Embryophyta</taxon>
        <taxon>Tracheophyta</taxon>
        <taxon>Spermatophyta</taxon>
        <taxon>Magnoliopsida</taxon>
        <taxon>eudicotyledons</taxon>
        <taxon>Gunneridae</taxon>
        <taxon>Pentapetalae</taxon>
        <taxon>rosids</taxon>
        <taxon>malvids</taxon>
        <taxon>Malvales</taxon>
        <taxon>Malvaceae</taxon>
        <taxon>Malvoideae</taxon>
        <taxon>Hibiscus</taxon>
    </lineage>
</organism>